<feature type="region of interest" description="Disordered" evidence="1">
    <location>
        <begin position="1"/>
        <end position="61"/>
    </location>
</feature>
<evidence type="ECO:0000256" key="1">
    <source>
        <dbReference type="SAM" id="MobiDB-lite"/>
    </source>
</evidence>
<evidence type="ECO:0000313" key="3">
    <source>
        <dbReference type="EMBL" id="KAJ9152317.1"/>
    </source>
</evidence>
<feature type="domain" description="Hypervirulence associated protein TUDOR" evidence="2">
    <location>
        <begin position="7"/>
        <end position="71"/>
    </location>
</feature>
<name>A0AA38S227_9PEZI</name>
<keyword evidence="4" id="KW-1185">Reference proteome</keyword>
<accession>A0AA38S227</accession>
<dbReference type="Pfam" id="PF11160">
    <property type="entry name" value="Hva1_TUDOR"/>
    <property type="match status" value="1"/>
</dbReference>
<protein>
    <recommendedName>
        <fullName evidence="2">Hypervirulence associated protein TUDOR domain-containing protein</fullName>
    </recommendedName>
</protein>
<dbReference type="Proteomes" id="UP001174691">
    <property type="component" value="Unassembled WGS sequence"/>
</dbReference>
<proteinExistence type="predicted"/>
<dbReference type="EMBL" id="JANBVN010000057">
    <property type="protein sequence ID" value="KAJ9152317.1"/>
    <property type="molecule type" value="Genomic_DNA"/>
</dbReference>
<comment type="caution">
    <text evidence="3">The sequence shown here is derived from an EMBL/GenBank/DDBJ whole genome shotgun (WGS) entry which is preliminary data.</text>
</comment>
<evidence type="ECO:0000259" key="2">
    <source>
        <dbReference type="Pfam" id="PF11160"/>
    </source>
</evidence>
<sequence>MPQYKEGQKVQYKPVGGPNSNTSESVGTIKGVLTEPGNQAGRNVNASEEQPRYEIENANTGKTTTIYEENILGKAK</sequence>
<evidence type="ECO:0000313" key="4">
    <source>
        <dbReference type="Proteomes" id="UP001174691"/>
    </source>
</evidence>
<feature type="compositionally biased region" description="Polar residues" evidence="1">
    <location>
        <begin position="36"/>
        <end position="48"/>
    </location>
</feature>
<gene>
    <name evidence="3" type="ORF">NKR19_g4567</name>
</gene>
<organism evidence="3 4">
    <name type="scientific">Coniochaeta hoffmannii</name>
    <dbReference type="NCBI Taxonomy" id="91930"/>
    <lineage>
        <taxon>Eukaryota</taxon>
        <taxon>Fungi</taxon>
        <taxon>Dikarya</taxon>
        <taxon>Ascomycota</taxon>
        <taxon>Pezizomycotina</taxon>
        <taxon>Sordariomycetes</taxon>
        <taxon>Sordariomycetidae</taxon>
        <taxon>Coniochaetales</taxon>
        <taxon>Coniochaetaceae</taxon>
        <taxon>Coniochaeta</taxon>
    </lineage>
</organism>
<dbReference type="AlphaFoldDB" id="A0AA38S227"/>
<dbReference type="InterPro" id="IPR021331">
    <property type="entry name" value="Hva1_TUDOR"/>
</dbReference>
<reference evidence="3" key="1">
    <citation type="submission" date="2022-07" db="EMBL/GenBank/DDBJ databases">
        <title>Fungi with potential for degradation of polypropylene.</title>
        <authorList>
            <person name="Gostincar C."/>
        </authorList>
    </citation>
    <scope>NUCLEOTIDE SEQUENCE</scope>
    <source>
        <strain evidence="3">EXF-13287</strain>
    </source>
</reference>